<evidence type="ECO:0000313" key="3">
    <source>
        <dbReference type="EMBL" id="AXR70458.1"/>
    </source>
</evidence>
<dbReference type="PANTHER" id="PTHR45947">
    <property type="entry name" value="SULFOQUINOVOSYL TRANSFERASE SQD2"/>
    <property type="match status" value="1"/>
</dbReference>
<feature type="domain" description="Glycosyl transferase family 1" evidence="1">
    <location>
        <begin position="212"/>
        <end position="336"/>
    </location>
</feature>
<dbReference type="InterPro" id="IPR001296">
    <property type="entry name" value="Glyco_trans_1"/>
</dbReference>
<dbReference type="Pfam" id="PF13439">
    <property type="entry name" value="Glyco_transf_4"/>
    <property type="match status" value="1"/>
</dbReference>
<dbReference type="AlphaFoldDB" id="A0A346NT65"/>
<feature type="domain" description="Glycosyltransferase subfamily 4-like N-terminal" evidence="2">
    <location>
        <begin position="11"/>
        <end position="203"/>
    </location>
</feature>
<organism evidence="3">
    <name type="scientific">Klebsiella aerogenes</name>
    <name type="common">Enterobacter aerogenes</name>
    <dbReference type="NCBI Taxonomy" id="548"/>
    <lineage>
        <taxon>Bacteria</taxon>
        <taxon>Pseudomonadati</taxon>
        <taxon>Pseudomonadota</taxon>
        <taxon>Gammaproteobacteria</taxon>
        <taxon>Enterobacterales</taxon>
        <taxon>Enterobacteriaceae</taxon>
        <taxon>Klebsiella/Raoultella group</taxon>
        <taxon>Klebsiella</taxon>
    </lineage>
</organism>
<reference evidence="3" key="1">
    <citation type="journal article" date="2018" name="Front. Microbiol.">
        <title>Establishment of a Molecular Serotyping Scheme and a Multiplexed Luminex-Based Array for Enterobacter aerogenes.</title>
        <authorList>
            <person name="Guo X."/>
            <person name="Wang M."/>
            <person name="Wang L."/>
            <person name="Wang Y."/>
            <person name="Chen T."/>
            <person name="Wu P."/>
            <person name="Chen M."/>
            <person name="Liu B."/>
            <person name="Feng L."/>
        </authorList>
    </citation>
    <scope>NUCLEOTIDE SEQUENCE</scope>
    <source>
        <strain evidence="3">G5310</strain>
    </source>
</reference>
<evidence type="ECO:0000259" key="2">
    <source>
        <dbReference type="Pfam" id="PF13439"/>
    </source>
</evidence>
<dbReference type="PANTHER" id="PTHR45947:SF3">
    <property type="entry name" value="SULFOQUINOVOSYL TRANSFERASE SQD2"/>
    <property type="match status" value="1"/>
</dbReference>
<name>A0A346NT65_KLEAE</name>
<dbReference type="GO" id="GO:0016757">
    <property type="term" value="F:glycosyltransferase activity"/>
    <property type="evidence" value="ECO:0007669"/>
    <property type="project" value="InterPro"/>
</dbReference>
<keyword evidence="3" id="KW-0808">Transferase</keyword>
<dbReference type="InterPro" id="IPR050194">
    <property type="entry name" value="Glycosyltransferase_grp1"/>
</dbReference>
<dbReference type="Gene3D" id="3.40.50.2000">
    <property type="entry name" value="Glycogen Phosphorylase B"/>
    <property type="match status" value="2"/>
</dbReference>
<sequence>MVNTLYAPYKIGGAEKSVQLLAEELAAKGHEVTVATLHENVEVENIHMNGVNVVRFPLKNIYWPYAGNHSFIRRCVWHINDIYNRKMLSLVARYFSKKEFDVVHTNNLTGFSVAIWTWAKNREIPIVHTSRDYSLIHPNGTLFKKGKNMDPLCLESRIYSFIKKRISNNVSVYVGISDYIKKLHVATGFFKRSEKTVIYNSVTANQCIKRHGRDKIVLGYLGRIEEEKGVEVLLNALSKFKGMEIKIAGKGSEDYIKYLNEKYINTEMSFLGVVNANDFFPRIDYLIVPSMWNEPLGRVVLEAASFGIPSIGSAKGGIPEIIKDCQTGYIFNSESQLIDVLKKINGKSKDDYFSMAKNAWDYSHQFDSGLIVDQYTSAYELARIR</sequence>
<dbReference type="InterPro" id="IPR028098">
    <property type="entry name" value="Glyco_trans_4-like_N"/>
</dbReference>
<dbReference type="EMBL" id="MF687357">
    <property type="protein sequence ID" value="AXR70458.1"/>
    <property type="molecule type" value="Genomic_DNA"/>
</dbReference>
<proteinExistence type="predicted"/>
<dbReference type="SUPFAM" id="SSF53756">
    <property type="entry name" value="UDP-Glycosyltransferase/glycogen phosphorylase"/>
    <property type="match status" value="1"/>
</dbReference>
<dbReference type="Pfam" id="PF00534">
    <property type="entry name" value="Glycos_transf_1"/>
    <property type="match status" value="1"/>
</dbReference>
<protein>
    <submittedName>
        <fullName evidence="3">Glycosyl transferase</fullName>
    </submittedName>
</protein>
<dbReference type="CDD" id="cd03823">
    <property type="entry name" value="GT4_ExpE7-like"/>
    <property type="match status" value="1"/>
</dbReference>
<evidence type="ECO:0000259" key="1">
    <source>
        <dbReference type="Pfam" id="PF00534"/>
    </source>
</evidence>
<accession>A0A346NT65</accession>